<evidence type="ECO:0000313" key="1">
    <source>
        <dbReference type="EMBL" id="VEJ45285.1"/>
    </source>
</evidence>
<protein>
    <submittedName>
        <fullName evidence="1">Uncharacterized protein</fullName>
    </submittedName>
</protein>
<organism evidence="1 2">
    <name type="scientific">Bartonella vinsonii</name>
    <name type="common">Rochalimaea vinsonii</name>
    <dbReference type="NCBI Taxonomy" id="33047"/>
    <lineage>
        <taxon>Bacteria</taxon>
        <taxon>Pseudomonadati</taxon>
        <taxon>Pseudomonadota</taxon>
        <taxon>Alphaproteobacteria</taxon>
        <taxon>Hyphomicrobiales</taxon>
        <taxon>Bartonellaceae</taxon>
        <taxon>Bartonella</taxon>
    </lineage>
</organism>
<name>A0A3S4Z459_BARVI</name>
<dbReference type="RefSeq" id="WP_126603219.1">
    <property type="nucleotide sequence ID" value="NZ_LR134529.1"/>
</dbReference>
<evidence type="ECO:0000313" key="2">
    <source>
        <dbReference type="Proteomes" id="UP000274201"/>
    </source>
</evidence>
<reference evidence="1 2" key="1">
    <citation type="submission" date="2018-12" db="EMBL/GenBank/DDBJ databases">
        <authorList>
            <consortium name="Pathogen Informatics"/>
        </authorList>
    </citation>
    <scope>NUCLEOTIDE SEQUENCE [LARGE SCALE GENOMIC DNA]</scope>
    <source>
        <strain evidence="1 2">NCTC12905</strain>
    </source>
</reference>
<sequence length="155" mass="17174">MAEKSPITQESVETVENIEIVEIVETVGMTDEGLPPVLQGRNNSTQQVSFLRARVKCTDQGLITKIGVLPRGAFIKSITAYIITDFENVTAKFGKAPHGNDYGDVELTQSTDGNVFLAMEQRDVPLEAENTIYMTRNKQSTKGDAEVIVEFYTNR</sequence>
<dbReference type="OrthoDB" id="7923084at2"/>
<dbReference type="EMBL" id="LR134529">
    <property type="protein sequence ID" value="VEJ45285.1"/>
    <property type="molecule type" value="Genomic_DNA"/>
</dbReference>
<dbReference type="AlphaFoldDB" id="A0A3S4Z459"/>
<dbReference type="Proteomes" id="UP000274201">
    <property type="component" value="Chromosome"/>
</dbReference>
<gene>
    <name evidence="1" type="ORF">NCTC12905_00934</name>
</gene>
<accession>A0A3S4Z459</accession>
<proteinExistence type="predicted"/>